<comment type="caution">
    <text evidence="2">The sequence shown here is derived from an EMBL/GenBank/DDBJ whole genome shotgun (WGS) entry which is preliminary data.</text>
</comment>
<dbReference type="Proteomes" id="UP000548826">
    <property type="component" value="Unassembled WGS sequence"/>
</dbReference>
<gene>
    <name evidence="2" type="ORF">D4C60_00415</name>
</gene>
<reference evidence="2 3" key="1">
    <citation type="submission" date="2019-04" db="EMBL/GenBank/DDBJ databases">
        <authorList>
            <person name="Ashton P.M."/>
            <person name="Dallman T."/>
            <person name="Nair S."/>
            <person name="De Pinna E."/>
            <person name="Peters T."/>
            <person name="Grant K."/>
        </authorList>
    </citation>
    <scope>NUCLEOTIDE SEQUENCE [LARGE SCALE GENOMIC DNA]</scope>
    <source>
        <strain evidence="2 3">429821</strain>
    </source>
</reference>
<accession>A0A6X3ZH69</accession>
<name>A0A6X3ZH69_LISMN</name>
<evidence type="ECO:0000256" key="1">
    <source>
        <dbReference type="SAM" id="MobiDB-lite"/>
    </source>
</evidence>
<dbReference type="RefSeq" id="WP_097529792.1">
    <property type="nucleotide sequence ID" value="NZ_JAFFOC010000019.1"/>
</dbReference>
<sequence length="128" mass="14619">MIIENKGDYVRFLGTVRLIPGGNTISNEHEKEIIEALKHPLNKHLTETHEIIIPDELFEQNGICDYNVTQADELIKDTYSLEALDNFLEQEKNGKIRKTVIDAINKQIESISNPPQEEQYAPEEDSGK</sequence>
<feature type="compositionally biased region" description="Polar residues" evidence="1">
    <location>
        <begin position="107"/>
        <end position="116"/>
    </location>
</feature>
<feature type="region of interest" description="Disordered" evidence="1">
    <location>
        <begin position="107"/>
        <end position="128"/>
    </location>
</feature>
<evidence type="ECO:0000313" key="2">
    <source>
        <dbReference type="EMBL" id="EAG9855451.1"/>
    </source>
</evidence>
<evidence type="ECO:0000313" key="3">
    <source>
        <dbReference type="Proteomes" id="UP000548826"/>
    </source>
</evidence>
<dbReference type="EMBL" id="AABEQV010000001">
    <property type="protein sequence ID" value="EAG9855451.1"/>
    <property type="molecule type" value="Genomic_DNA"/>
</dbReference>
<proteinExistence type="predicted"/>
<protein>
    <submittedName>
        <fullName evidence="2">Uncharacterized protein</fullName>
    </submittedName>
</protein>
<dbReference type="AlphaFoldDB" id="A0A6X3ZH69"/>
<organism evidence="2 3">
    <name type="scientific">Listeria monocytogenes</name>
    <dbReference type="NCBI Taxonomy" id="1639"/>
    <lineage>
        <taxon>Bacteria</taxon>
        <taxon>Bacillati</taxon>
        <taxon>Bacillota</taxon>
        <taxon>Bacilli</taxon>
        <taxon>Bacillales</taxon>
        <taxon>Listeriaceae</taxon>
        <taxon>Listeria</taxon>
    </lineage>
</organism>